<dbReference type="EnsemblMetazoa" id="XM_625212">
    <property type="protein sequence ID" value="XP_625215"/>
    <property type="gene ID" value="LOC552836"/>
</dbReference>
<dbReference type="EnsemblMetazoa" id="XM_016916512">
    <property type="protein sequence ID" value="XP_016772001"/>
    <property type="gene ID" value="LOC552836"/>
</dbReference>
<dbReference type="RefSeq" id="XP_016772001.1">
    <property type="nucleotide sequence ID" value="XM_016916512.2"/>
</dbReference>
<accession>A0A8B9B304</accession>
<accession>A0A7M7R9Q2</accession>
<reference evidence="4 5" key="2">
    <citation type="submission" date="2025-04" db="UniProtKB">
        <authorList>
            <consortium name="RefSeq"/>
        </authorList>
    </citation>
    <scope>IDENTIFICATION</scope>
    <source>
        <strain evidence="4 5">DH4</strain>
        <tissue evidence="4 5">Whole body</tissue>
    </source>
</reference>
<protein>
    <submittedName>
        <fullName evidence="4 5">Uncharacterized protein LOC552836</fullName>
    </submittedName>
</protein>
<keyword evidence="1" id="KW-0732">Signal</keyword>
<dbReference type="AlphaFoldDB" id="A0A7M7R9Q2"/>
<dbReference type="GeneID" id="552836"/>
<accession>A0A8B7KQF3</accession>
<reference evidence="2" key="1">
    <citation type="submission" date="2021-01" db="UniProtKB">
        <authorList>
            <consortium name="EnsemblMetazoa"/>
        </authorList>
    </citation>
    <scope>IDENTIFICATION</scope>
    <source>
        <strain evidence="2">DH4</strain>
    </source>
</reference>
<dbReference type="OrthoDB" id="6339459at2759"/>
<evidence type="ECO:0000313" key="3">
    <source>
        <dbReference type="Proteomes" id="UP000005203"/>
    </source>
</evidence>
<gene>
    <name evidence="4 5" type="primary">LOC552836</name>
</gene>
<sequence length="478" mass="53279">MWLPRAWILLGLLAATRCEEEGASTVFLEAAKSFFSNKDNINGLQGLARAFLESDGRNEASNMFEKSNLDSVGQIVSGIGSLFSGSENSGQGGIDFSMLGSVLDGVISSSRKDQGERSSRGAAETRQQDLGIDLEGIVNIGSMLMGRNGGNSELIMGLLPMLLSNFAGESNEIEGAAPGRNKIHDHSAHSWYMPPILENLHVMWDHFSNSELGQTLWEKSGLAQFVGQMSDPEGRIQYEKLLDSFENPSLRRKWIRSLTNYIGEWISHVSDPQIQQRYLNTVQFVGNSFLKSQGFPKSAMFDSTRPAESLSRLVNAVGKRHLGMKMDSSQYIKPAVAYIKELIALASEKGFIMSRINAKGISNRLSDMINNDIINPILKSYRAYKWAIKRPQCASQILCTINEKNELDQEQPRLRNVMSKITSFPAAWAVSNKLGTNFWTLYGAIMEQDICIQKYPADCTDFHEEEIRITTENIHSEL</sequence>
<name>A0A7M7R9Q2_APIME</name>
<proteinExistence type="predicted"/>
<evidence type="ECO:0000313" key="5">
    <source>
        <dbReference type="RefSeq" id="XP_625215.4"/>
    </source>
</evidence>
<evidence type="ECO:0000313" key="4">
    <source>
        <dbReference type="RefSeq" id="XP_016772001.1"/>
    </source>
</evidence>
<dbReference type="Proteomes" id="UP000005203">
    <property type="component" value="Linkage group LG15"/>
</dbReference>
<dbReference type="KEGG" id="ame:552836"/>
<organism evidence="2">
    <name type="scientific">Apis mellifera</name>
    <name type="common">Honeybee</name>
    <dbReference type="NCBI Taxonomy" id="7460"/>
    <lineage>
        <taxon>Eukaryota</taxon>
        <taxon>Metazoa</taxon>
        <taxon>Ecdysozoa</taxon>
        <taxon>Arthropoda</taxon>
        <taxon>Hexapoda</taxon>
        <taxon>Insecta</taxon>
        <taxon>Pterygota</taxon>
        <taxon>Neoptera</taxon>
        <taxon>Endopterygota</taxon>
        <taxon>Hymenoptera</taxon>
        <taxon>Apocrita</taxon>
        <taxon>Aculeata</taxon>
        <taxon>Apoidea</taxon>
        <taxon>Anthophila</taxon>
        <taxon>Apidae</taxon>
        <taxon>Apis</taxon>
    </lineage>
</organism>
<feature type="signal peptide" evidence="1">
    <location>
        <begin position="1"/>
        <end position="18"/>
    </location>
</feature>
<evidence type="ECO:0000256" key="1">
    <source>
        <dbReference type="SAM" id="SignalP"/>
    </source>
</evidence>
<accession>A0A7M7IRN1</accession>
<evidence type="ECO:0000313" key="2">
    <source>
        <dbReference type="EnsemblMetazoa" id="XP_625215"/>
    </source>
</evidence>
<keyword evidence="3" id="KW-1185">Reference proteome</keyword>
<dbReference type="RefSeq" id="XP_625215.4">
    <property type="nucleotide sequence ID" value="XM_625212.6"/>
</dbReference>
<feature type="chain" id="PRO_5044660906" evidence="1">
    <location>
        <begin position="19"/>
        <end position="478"/>
    </location>
</feature>